<evidence type="ECO:0000313" key="15">
    <source>
        <dbReference type="EMBL" id="CAF1103002.1"/>
    </source>
</evidence>
<keyword evidence="18" id="KW-1185">Reference proteome</keyword>
<feature type="region of interest" description="Disordered" evidence="12">
    <location>
        <begin position="412"/>
        <end position="496"/>
    </location>
</feature>
<evidence type="ECO:0000256" key="4">
    <source>
        <dbReference type="ARBA" id="ARBA00022741"/>
    </source>
</evidence>
<dbReference type="InterPro" id="IPR019821">
    <property type="entry name" value="Kinesin_motor_CS"/>
</dbReference>
<evidence type="ECO:0000256" key="2">
    <source>
        <dbReference type="ARBA" id="ARBA00022490"/>
    </source>
</evidence>
<dbReference type="GO" id="GO:0007018">
    <property type="term" value="P:microtubule-based movement"/>
    <property type="evidence" value="ECO:0007669"/>
    <property type="project" value="InterPro"/>
</dbReference>
<feature type="binding site" evidence="9">
    <location>
        <begin position="62"/>
        <end position="69"/>
    </location>
    <ligand>
        <name>ATP</name>
        <dbReference type="ChEBI" id="CHEBI:30616"/>
    </ligand>
</feature>
<dbReference type="EMBL" id="CAJNOK010009969">
    <property type="protein sequence ID" value="CAF1103002.1"/>
    <property type="molecule type" value="Genomic_DNA"/>
</dbReference>
<dbReference type="InterPro" id="IPR036961">
    <property type="entry name" value="Kinesin_motor_dom_sf"/>
</dbReference>
<feature type="compositionally biased region" description="Basic and acidic residues" evidence="12">
    <location>
        <begin position="455"/>
        <end position="472"/>
    </location>
</feature>
<evidence type="ECO:0000256" key="6">
    <source>
        <dbReference type="ARBA" id="ARBA00023054"/>
    </source>
</evidence>
<evidence type="ECO:0000256" key="3">
    <source>
        <dbReference type="ARBA" id="ARBA00022701"/>
    </source>
</evidence>
<dbReference type="FunFam" id="3.40.850.10:FF:000029">
    <property type="entry name" value="Kinesin-like protein KIF17"/>
    <property type="match status" value="1"/>
</dbReference>
<keyword evidence="7 9" id="KW-0505">Motor protein</keyword>
<gene>
    <name evidence="14" type="ORF">GPM918_LOCUS10996</name>
    <name evidence="15" type="ORF">OVA965_LOCUS19386</name>
    <name evidence="16" type="ORF">SRO942_LOCUS10997</name>
    <name evidence="17" type="ORF">TMI583_LOCUS19399</name>
</gene>
<dbReference type="Proteomes" id="UP000682733">
    <property type="component" value="Unassembled WGS sequence"/>
</dbReference>
<keyword evidence="4 9" id="KW-0547">Nucleotide-binding</keyword>
<organism evidence="14 18">
    <name type="scientific">Didymodactylos carnosus</name>
    <dbReference type="NCBI Taxonomy" id="1234261"/>
    <lineage>
        <taxon>Eukaryota</taxon>
        <taxon>Metazoa</taxon>
        <taxon>Spiralia</taxon>
        <taxon>Gnathifera</taxon>
        <taxon>Rotifera</taxon>
        <taxon>Eurotatoria</taxon>
        <taxon>Bdelloidea</taxon>
        <taxon>Philodinida</taxon>
        <taxon>Philodinidae</taxon>
        <taxon>Didymodactylos</taxon>
    </lineage>
</organism>
<evidence type="ECO:0000259" key="13">
    <source>
        <dbReference type="PROSITE" id="PS50067"/>
    </source>
</evidence>
<dbReference type="PROSITE" id="PS00411">
    <property type="entry name" value="KINESIN_MOTOR_1"/>
    <property type="match status" value="1"/>
</dbReference>
<dbReference type="OrthoDB" id="3176171at2759"/>
<dbReference type="GO" id="GO:0005874">
    <property type="term" value="C:microtubule"/>
    <property type="evidence" value="ECO:0007669"/>
    <property type="project" value="UniProtKB-KW"/>
</dbReference>
<evidence type="ECO:0000256" key="11">
    <source>
        <dbReference type="SAM" id="Coils"/>
    </source>
</evidence>
<evidence type="ECO:0000313" key="16">
    <source>
        <dbReference type="EMBL" id="CAF3722521.1"/>
    </source>
</evidence>
<evidence type="ECO:0000256" key="12">
    <source>
        <dbReference type="SAM" id="MobiDB-lite"/>
    </source>
</evidence>
<dbReference type="SUPFAM" id="SSF52540">
    <property type="entry name" value="P-loop containing nucleoside triphosphate hydrolases"/>
    <property type="match status" value="1"/>
</dbReference>
<dbReference type="GO" id="GO:0005524">
    <property type="term" value="F:ATP binding"/>
    <property type="evidence" value="ECO:0007669"/>
    <property type="project" value="UniProtKB-UniRule"/>
</dbReference>
<feature type="domain" description="Kinesin motor" evidence="13">
    <location>
        <begin position="1"/>
        <end position="308"/>
    </location>
</feature>
<dbReference type="PROSITE" id="PS50067">
    <property type="entry name" value="KINESIN_MOTOR_2"/>
    <property type="match status" value="1"/>
</dbReference>
<accession>A0A814CWQ9</accession>
<evidence type="ECO:0000256" key="10">
    <source>
        <dbReference type="RuleBase" id="RU000394"/>
    </source>
</evidence>
<evidence type="ECO:0000313" key="18">
    <source>
        <dbReference type="Proteomes" id="UP000663829"/>
    </source>
</evidence>
<dbReference type="Gene3D" id="3.40.850.10">
    <property type="entry name" value="Kinesin motor domain"/>
    <property type="match status" value="1"/>
</dbReference>
<dbReference type="InterPro" id="IPR027640">
    <property type="entry name" value="Kinesin-like_fam"/>
</dbReference>
<evidence type="ECO:0000256" key="9">
    <source>
        <dbReference type="PROSITE-ProRule" id="PRU00283"/>
    </source>
</evidence>
<dbReference type="PRINTS" id="PR00380">
    <property type="entry name" value="KINESINHEAVY"/>
</dbReference>
<dbReference type="PANTHER" id="PTHR47969">
    <property type="entry name" value="CHROMOSOME-ASSOCIATED KINESIN KIF4A-RELATED"/>
    <property type="match status" value="1"/>
</dbReference>
<protein>
    <recommendedName>
        <fullName evidence="10">Kinesin-like protein</fullName>
    </recommendedName>
</protein>
<dbReference type="EMBL" id="CAJOBC010002231">
    <property type="protein sequence ID" value="CAF3722521.1"/>
    <property type="molecule type" value="Genomic_DNA"/>
</dbReference>
<dbReference type="Proteomes" id="UP000681722">
    <property type="component" value="Unassembled WGS sequence"/>
</dbReference>
<dbReference type="Proteomes" id="UP000663829">
    <property type="component" value="Unassembled WGS sequence"/>
</dbReference>
<proteinExistence type="inferred from homology"/>
<evidence type="ECO:0000256" key="7">
    <source>
        <dbReference type="ARBA" id="ARBA00023175"/>
    </source>
</evidence>
<comment type="subcellular location">
    <subcellularLocation>
        <location evidence="1">Cytoplasm</location>
        <location evidence="1">Cytoskeleton</location>
    </subcellularLocation>
</comment>
<reference evidence="14" key="1">
    <citation type="submission" date="2021-02" db="EMBL/GenBank/DDBJ databases">
        <authorList>
            <person name="Nowell W R."/>
        </authorList>
    </citation>
    <scope>NUCLEOTIDE SEQUENCE</scope>
</reference>
<dbReference type="Pfam" id="PF00225">
    <property type="entry name" value="Kinesin"/>
    <property type="match status" value="1"/>
</dbReference>
<evidence type="ECO:0000313" key="14">
    <source>
        <dbReference type="EMBL" id="CAF0946389.1"/>
    </source>
</evidence>
<dbReference type="PANTHER" id="PTHR47969:SF21">
    <property type="entry name" value="KINESIN-LIKE PROTEIN"/>
    <property type="match status" value="1"/>
</dbReference>
<evidence type="ECO:0000256" key="8">
    <source>
        <dbReference type="ARBA" id="ARBA00023212"/>
    </source>
</evidence>
<dbReference type="GO" id="GO:0008017">
    <property type="term" value="F:microtubule binding"/>
    <property type="evidence" value="ECO:0007669"/>
    <property type="project" value="InterPro"/>
</dbReference>
<comment type="similarity">
    <text evidence="9 10">Belongs to the TRAFAC class myosin-kinesin ATPase superfamily. Kinesin family.</text>
</comment>
<feature type="region of interest" description="Disordered" evidence="12">
    <location>
        <begin position="729"/>
        <end position="756"/>
    </location>
</feature>
<dbReference type="EMBL" id="CAJOBA010009990">
    <property type="protein sequence ID" value="CAF3864264.1"/>
    <property type="molecule type" value="Genomic_DNA"/>
</dbReference>
<dbReference type="EMBL" id="CAJNOQ010002231">
    <property type="protein sequence ID" value="CAF0946389.1"/>
    <property type="molecule type" value="Genomic_DNA"/>
</dbReference>
<evidence type="ECO:0000313" key="17">
    <source>
        <dbReference type="EMBL" id="CAF3864264.1"/>
    </source>
</evidence>
<dbReference type="InterPro" id="IPR027417">
    <property type="entry name" value="P-loop_NTPase"/>
</dbReference>
<keyword evidence="5 9" id="KW-0067">ATP-binding</keyword>
<feature type="coiled-coil region" evidence="11">
    <location>
        <begin position="530"/>
        <end position="568"/>
    </location>
</feature>
<sequence length="756" mass="87103">MTPAICQVELQNKAQQQDPPKQFTFDSVYNDDSITETIYADVIFPLVESVLEGYNGTVFAYGQTGCGKSFTMQGDTDRNSPQRGVIPRSFEHIFEAITVASSTKYLIRASYLEIYNESIRDMLGKDITKALELKEHPDRSVQVASLSWHQCTNVTDCEKLMNKGNKNRATGATSMNEHSSRSHSIFTVMVEKCTKSEVDGKEHIRAGKLNLVDLAGSERQTKTHAEGARLREATRINLSLSALGNVISALVDGRSKHIPYRDSKLTRLLQDSLGGNTKTLMIAAISPADDNYEETLSTLRYANRAKNIKNKPKINEDPRDAQMKLLQEEINRLKAELASQSSGGHVLPSFNNGEVDLSVVIDRDEIEREKERLRTEFERQASELRRQCEDERTNYQTELEKLKAEYNEKIDSLANGNGVEPLPNVRRGKKKGARQQQQQTVTSDGDHNDNGAPKDQQEVKKRLQELEEKIVGGEEANNEERKKKRKKKLKDMEEKQRKRYTEVINADDDDVMFRVFDNVQEELHYKNKQLEQERLAKKRLEADNDDLQHEFERDRENYLETIRDFERQMKLFKAINEKISRFVPRSCNYFNLDNIKSQAKYDDEKSDYILPPVITEELQLPPMPVSNQTKNELIVNNQQRVQTRSAGYTNGYVATNGNTRNGYGMYYQNDADYDQDRYGENDNYGSNSQLELEKHYTTQYEPIQPPLDIMRLKRQEQLLSEGQRLRQIQSKPMNEDYMSRRLNPFDPPAHLKKKYG</sequence>
<keyword evidence="6 11" id="KW-0175">Coiled coil</keyword>
<dbReference type="AlphaFoldDB" id="A0A814CWQ9"/>
<dbReference type="GO" id="GO:0003777">
    <property type="term" value="F:microtubule motor activity"/>
    <property type="evidence" value="ECO:0007669"/>
    <property type="project" value="InterPro"/>
</dbReference>
<dbReference type="SMART" id="SM00129">
    <property type="entry name" value="KISc"/>
    <property type="match status" value="1"/>
</dbReference>
<keyword evidence="3 10" id="KW-0493">Microtubule</keyword>
<comment type="caution">
    <text evidence="14">The sequence shown here is derived from an EMBL/GenBank/DDBJ whole genome shotgun (WGS) entry which is preliminary data.</text>
</comment>
<keyword evidence="8" id="KW-0206">Cytoskeleton</keyword>
<feature type="coiled-coil region" evidence="11">
    <location>
        <begin position="323"/>
        <end position="412"/>
    </location>
</feature>
<evidence type="ECO:0000256" key="1">
    <source>
        <dbReference type="ARBA" id="ARBA00004245"/>
    </source>
</evidence>
<dbReference type="InterPro" id="IPR001752">
    <property type="entry name" value="Kinesin_motor_dom"/>
</dbReference>
<keyword evidence="2" id="KW-0963">Cytoplasm</keyword>
<name>A0A814CWQ9_9BILA</name>
<dbReference type="Proteomes" id="UP000677228">
    <property type="component" value="Unassembled WGS sequence"/>
</dbReference>
<evidence type="ECO:0000256" key="5">
    <source>
        <dbReference type="ARBA" id="ARBA00022840"/>
    </source>
</evidence>